<evidence type="ECO:0000256" key="7">
    <source>
        <dbReference type="ARBA" id="ARBA00025800"/>
    </source>
</evidence>
<keyword evidence="2 8" id="KW-0813">Transport</keyword>
<feature type="transmembrane region" description="Helical" evidence="8">
    <location>
        <begin position="64"/>
        <end position="85"/>
    </location>
</feature>
<keyword evidence="5 8" id="KW-1133">Transmembrane helix</keyword>
<comment type="subcellular location">
    <subcellularLocation>
        <location evidence="1 8">Membrane</location>
        <topology evidence="1 8">Multi-pass membrane protein</topology>
    </subcellularLocation>
</comment>
<dbReference type="GO" id="GO:0016192">
    <property type="term" value="P:vesicle-mediated transport"/>
    <property type="evidence" value="ECO:0007669"/>
    <property type="project" value="InterPro"/>
</dbReference>
<proteinExistence type="inferred from homology"/>
<dbReference type="GO" id="GO:0012505">
    <property type="term" value="C:endomembrane system"/>
    <property type="evidence" value="ECO:0007669"/>
    <property type="project" value="UniProtKB-ARBA"/>
</dbReference>
<dbReference type="Proteomes" id="UP000187209">
    <property type="component" value="Unassembled WGS sequence"/>
</dbReference>
<comment type="function">
    <text evidence="8">May be involved in fusion of retrograde transport vesicles derived from an endocytic compartment with the Golgi complex.</text>
</comment>
<keyword evidence="4 8" id="KW-0653">Protein transport</keyword>
<dbReference type="PANTHER" id="PTHR23137">
    <property type="entry name" value="VESICLE TRANSPORT PROTEIN-RELATED"/>
    <property type="match status" value="1"/>
</dbReference>
<reference evidence="9 10" key="1">
    <citation type="submission" date="2016-11" db="EMBL/GenBank/DDBJ databases">
        <title>The macronuclear genome of Stentor coeruleus: a giant cell with tiny introns.</title>
        <authorList>
            <person name="Slabodnick M."/>
            <person name="Ruby J.G."/>
            <person name="Reiff S.B."/>
            <person name="Swart E.C."/>
            <person name="Gosai S."/>
            <person name="Prabakaran S."/>
            <person name="Witkowska E."/>
            <person name="Larue G.E."/>
            <person name="Fisher S."/>
            <person name="Freeman R.M."/>
            <person name="Gunawardena J."/>
            <person name="Chu W."/>
            <person name="Stover N.A."/>
            <person name="Gregory B.D."/>
            <person name="Nowacki M."/>
            <person name="Derisi J."/>
            <person name="Roy S.W."/>
            <person name="Marshall W.F."/>
            <person name="Sood P."/>
        </authorList>
    </citation>
    <scope>NUCLEOTIDE SEQUENCE [LARGE SCALE GENOMIC DNA]</scope>
    <source>
        <strain evidence="9">WM001</strain>
    </source>
</reference>
<evidence type="ECO:0000256" key="8">
    <source>
        <dbReference type="RuleBase" id="RU363111"/>
    </source>
</evidence>
<dbReference type="OrthoDB" id="73614at2759"/>
<name>A0A1R2AS26_9CILI</name>
<comment type="caution">
    <text evidence="9">The sequence shown here is derived from an EMBL/GenBank/DDBJ whole genome shotgun (WGS) entry which is preliminary data.</text>
</comment>
<dbReference type="AlphaFoldDB" id="A0A1R2AS26"/>
<feature type="transmembrane region" description="Helical" evidence="8">
    <location>
        <begin position="124"/>
        <end position="145"/>
    </location>
</feature>
<evidence type="ECO:0000256" key="6">
    <source>
        <dbReference type="ARBA" id="ARBA00023136"/>
    </source>
</evidence>
<accession>A0A1R2AS26</accession>
<dbReference type="PANTHER" id="PTHR23137:SF6">
    <property type="entry name" value="VESICLE TRANSPORT PROTEIN"/>
    <property type="match status" value="1"/>
</dbReference>
<dbReference type="EMBL" id="MPUH01001514">
    <property type="protein sequence ID" value="OMJ67343.1"/>
    <property type="molecule type" value="Genomic_DNA"/>
</dbReference>
<dbReference type="Pfam" id="PF04178">
    <property type="entry name" value="Got1"/>
    <property type="match status" value="1"/>
</dbReference>
<organism evidence="9 10">
    <name type="scientific">Stentor coeruleus</name>
    <dbReference type="NCBI Taxonomy" id="5963"/>
    <lineage>
        <taxon>Eukaryota</taxon>
        <taxon>Sar</taxon>
        <taxon>Alveolata</taxon>
        <taxon>Ciliophora</taxon>
        <taxon>Postciliodesmatophora</taxon>
        <taxon>Heterotrichea</taxon>
        <taxon>Heterotrichida</taxon>
        <taxon>Stentoridae</taxon>
        <taxon>Stentor</taxon>
    </lineage>
</organism>
<dbReference type="GO" id="GO:0015031">
    <property type="term" value="P:protein transport"/>
    <property type="evidence" value="ECO:0007669"/>
    <property type="project" value="UniProtKB-KW"/>
</dbReference>
<evidence type="ECO:0000256" key="4">
    <source>
        <dbReference type="ARBA" id="ARBA00022927"/>
    </source>
</evidence>
<comment type="similarity">
    <text evidence="7 8">Belongs to the SFT2 family.</text>
</comment>
<evidence type="ECO:0000256" key="1">
    <source>
        <dbReference type="ARBA" id="ARBA00004141"/>
    </source>
</evidence>
<dbReference type="InterPro" id="IPR011691">
    <property type="entry name" value="Vesicle_transpt_SFT2"/>
</dbReference>
<evidence type="ECO:0000256" key="2">
    <source>
        <dbReference type="ARBA" id="ARBA00022448"/>
    </source>
</evidence>
<feature type="transmembrane region" description="Helical" evidence="8">
    <location>
        <begin position="97"/>
        <end position="118"/>
    </location>
</feature>
<evidence type="ECO:0000256" key="3">
    <source>
        <dbReference type="ARBA" id="ARBA00022692"/>
    </source>
</evidence>
<evidence type="ECO:0000256" key="5">
    <source>
        <dbReference type="ARBA" id="ARBA00022989"/>
    </source>
</evidence>
<keyword evidence="6 8" id="KW-0472">Membrane</keyword>
<protein>
    <recommendedName>
        <fullName evidence="8">Vesicle transport protein</fullName>
    </recommendedName>
</protein>
<keyword evidence="3 8" id="KW-0812">Transmembrane</keyword>
<evidence type="ECO:0000313" key="9">
    <source>
        <dbReference type="EMBL" id="OMJ67343.1"/>
    </source>
</evidence>
<evidence type="ECO:0000313" key="10">
    <source>
        <dbReference type="Proteomes" id="UP000187209"/>
    </source>
</evidence>
<dbReference type="GO" id="GO:0016020">
    <property type="term" value="C:membrane"/>
    <property type="evidence" value="ECO:0007669"/>
    <property type="project" value="UniProtKB-SubCell"/>
</dbReference>
<dbReference type="GO" id="GO:0005737">
    <property type="term" value="C:cytoplasm"/>
    <property type="evidence" value="ECO:0007669"/>
    <property type="project" value="UniProtKB-ARBA"/>
</dbReference>
<sequence length="165" mass="18818">MSKFFNFEQDSRTLNDENDESCLPALSFKERVIAFLTCFGLSLLINIVSFGAMIGLLTGNPIRYALSFTLGNILSLVGTGFLLGFKRQMKSAFDEKRRFTTIIFFTAMALTLISVFFFNIPLLILLFVVIQICSYVWYMASYFPWGREILSGCFKKCCGRCVEEH</sequence>
<gene>
    <name evidence="9" type="ORF">SteCoe_35518</name>
</gene>
<feature type="transmembrane region" description="Helical" evidence="8">
    <location>
        <begin position="33"/>
        <end position="58"/>
    </location>
</feature>
<keyword evidence="10" id="KW-1185">Reference proteome</keyword>
<dbReference type="InterPro" id="IPR007305">
    <property type="entry name" value="Vesicle_transpt_Got1/SFT2"/>
</dbReference>